<protein>
    <submittedName>
        <fullName evidence="2">Uncharacterized protein</fullName>
    </submittedName>
</protein>
<gene>
    <name evidence="2" type="ORF">llap_14598</name>
</gene>
<dbReference type="AlphaFoldDB" id="A0A2I0TMQ9"/>
<keyword evidence="3" id="KW-1185">Reference proteome</keyword>
<dbReference type="Pfam" id="PF15752">
    <property type="entry name" value="DUF4688"/>
    <property type="match status" value="1"/>
</dbReference>
<dbReference type="PANTHER" id="PTHR35674">
    <property type="entry name" value="CDNA SEQUENCE CK137956"/>
    <property type="match status" value="1"/>
</dbReference>
<reference evidence="3" key="2">
    <citation type="submission" date="2017-12" db="EMBL/GenBank/DDBJ databases">
        <title>Genome sequence of the Bar-tailed Godwit (Limosa lapponica baueri).</title>
        <authorList>
            <person name="Lima N.C.B."/>
            <person name="Parody-Merino A.M."/>
            <person name="Battley P.F."/>
            <person name="Fidler A.E."/>
            <person name="Prosdocimi F."/>
        </authorList>
    </citation>
    <scope>NUCLEOTIDE SEQUENCE [LARGE SCALE GENOMIC DNA]</scope>
</reference>
<evidence type="ECO:0000313" key="2">
    <source>
        <dbReference type="EMBL" id="PKU35098.1"/>
    </source>
</evidence>
<reference evidence="3" key="1">
    <citation type="submission" date="2017-11" db="EMBL/GenBank/DDBJ databases">
        <authorList>
            <person name="Lima N.C."/>
            <person name="Parody-Merino A.M."/>
            <person name="Battley P.F."/>
            <person name="Fidler A.E."/>
            <person name="Prosdocimi F."/>
        </authorList>
    </citation>
    <scope>NUCLEOTIDE SEQUENCE [LARGE SCALE GENOMIC DNA]</scope>
</reference>
<sequence length="150" mass="15669">MKLRALCDAQLSAKSVITSLLSSAKSHRNPKGLGDGSVTGARSTEGSKAEVPFLLKYPDAAKGAGNQGTAEETKAGKELVQNSTFSSAKTTTAGPSRTAAESQAMEKKQQVPPFAEIYAKTDSNAATKNPGTEPGMVLQHQLGVMEKTKM</sequence>
<name>A0A2I0TMQ9_LIMLA</name>
<dbReference type="EMBL" id="KZ508524">
    <property type="protein sequence ID" value="PKU35098.1"/>
    <property type="molecule type" value="Genomic_DNA"/>
</dbReference>
<evidence type="ECO:0000313" key="3">
    <source>
        <dbReference type="Proteomes" id="UP000233556"/>
    </source>
</evidence>
<dbReference type="Proteomes" id="UP000233556">
    <property type="component" value="Unassembled WGS sequence"/>
</dbReference>
<feature type="region of interest" description="Disordered" evidence="1">
    <location>
        <begin position="25"/>
        <end position="110"/>
    </location>
</feature>
<organism evidence="2 3">
    <name type="scientific">Limosa lapponica baueri</name>
    <dbReference type="NCBI Taxonomy" id="1758121"/>
    <lineage>
        <taxon>Eukaryota</taxon>
        <taxon>Metazoa</taxon>
        <taxon>Chordata</taxon>
        <taxon>Craniata</taxon>
        <taxon>Vertebrata</taxon>
        <taxon>Euteleostomi</taxon>
        <taxon>Archelosauria</taxon>
        <taxon>Archosauria</taxon>
        <taxon>Dinosauria</taxon>
        <taxon>Saurischia</taxon>
        <taxon>Theropoda</taxon>
        <taxon>Coelurosauria</taxon>
        <taxon>Aves</taxon>
        <taxon>Neognathae</taxon>
        <taxon>Neoaves</taxon>
        <taxon>Charadriiformes</taxon>
        <taxon>Scolopacidae</taxon>
        <taxon>Limosa</taxon>
    </lineage>
</organism>
<proteinExistence type="predicted"/>
<accession>A0A2I0TMQ9</accession>
<evidence type="ECO:0000256" key="1">
    <source>
        <dbReference type="SAM" id="MobiDB-lite"/>
    </source>
</evidence>
<dbReference type="InterPro" id="IPR031496">
    <property type="entry name" value="DUF4688"/>
</dbReference>
<dbReference type="OrthoDB" id="9948768at2759"/>
<feature type="compositionally biased region" description="Polar residues" evidence="1">
    <location>
        <begin position="80"/>
        <end position="101"/>
    </location>
</feature>
<dbReference type="PANTHER" id="PTHR35674:SF1">
    <property type="entry name" value="CDNA SEQUENCE CK137956"/>
    <property type="match status" value="1"/>
</dbReference>